<proteinExistence type="predicted"/>
<evidence type="ECO:0000256" key="4">
    <source>
        <dbReference type="ARBA" id="ARBA00023136"/>
    </source>
</evidence>
<accession>X1D897</accession>
<feature type="transmembrane region" description="Helical" evidence="5">
    <location>
        <begin position="91"/>
        <end position="110"/>
    </location>
</feature>
<dbReference type="Pfam" id="PF00860">
    <property type="entry name" value="Xan_ur_permease"/>
    <property type="match status" value="1"/>
</dbReference>
<evidence type="ECO:0000313" key="6">
    <source>
        <dbReference type="EMBL" id="GAH01324.1"/>
    </source>
</evidence>
<evidence type="ECO:0000256" key="3">
    <source>
        <dbReference type="ARBA" id="ARBA00022989"/>
    </source>
</evidence>
<feature type="transmembrane region" description="Helical" evidence="5">
    <location>
        <begin position="17"/>
        <end position="37"/>
    </location>
</feature>
<comment type="caution">
    <text evidence="6">The sequence shown here is derived from an EMBL/GenBank/DDBJ whole genome shotgun (WGS) entry which is preliminary data.</text>
</comment>
<dbReference type="InterPro" id="IPR006043">
    <property type="entry name" value="NCS2"/>
</dbReference>
<feature type="transmembrane region" description="Helical" evidence="5">
    <location>
        <begin position="43"/>
        <end position="59"/>
    </location>
</feature>
<feature type="transmembrane region" description="Helical" evidence="5">
    <location>
        <begin position="122"/>
        <end position="146"/>
    </location>
</feature>
<keyword evidence="4 5" id="KW-0472">Membrane</keyword>
<protein>
    <recommendedName>
        <fullName evidence="7">Uracil permease</fullName>
    </recommendedName>
</protein>
<keyword evidence="3 5" id="KW-1133">Transmembrane helix</keyword>
<feature type="transmembrane region" description="Helical" evidence="5">
    <location>
        <begin position="66"/>
        <end position="85"/>
    </location>
</feature>
<reference evidence="6" key="1">
    <citation type="journal article" date="2014" name="Front. Microbiol.">
        <title>High frequency of phylogenetically diverse reductive dehalogenase-homologous genes in deep subseafloor sedimentary metagenomes.</title>
        <authorList>
            <person name="Kawai M."/>
            <person name="Futagami T."/>
            <person name="Toyoda A."/>
            <person name="Takaki Y."/>
            <person name="Nishi S."/>
            <person name="Hori S."/>
            <person name="Arai W."/>
            <person name="Tsubouchi T."/>
            <person name="Morono Y."/>
            <person name="Uchiyama I."/>
            <person name="Ito T."/>
            <person name="Fujiyama A."/>
            <person name="Inagaki F."/>
            <person name="Takami H."/>
        </authorList>
    </citation>
    <scope>NUCLEOTIDE SEQUENCE</scope>
    <source>
        <strain evidence="6">Expedition CK06-06</strain>
    </source>
</reference>
<organism evidence="6">
    <name type="scientific">marine sediment metagenome</name>
    <dbReference type="NCBI Taxonomy" id="412755"/>
    <lineage>
        <taxon>unclassified sequences</taxon>
        <taxon>metagenomes</taxon>
        <taxon>ecological metagenomes</taxon>
    </lineage>
</organism>
<evidence type="ECO:0008006" key="7">
    <source>
        <dbReference type="Google" id="ProtNLM"/>
    </source>
</evidence>
<sequence>MAAKDWIAAYKLGYRDYLFSIQILLVAFGALVTVPILTGLDPAVALFTAGVATLIFHFLTKRQIPVFLASSFAYTAPIMVATQTWGIPATLGGLVAAGVVYMAIGGIIYWKGRNIIQTLFPPIVVGPIIMVIGLMLVPVAVSMALGKSNPVHLIPQKVGLLIAVISLATTILTFLL</sequence>
<dbReference type="AlphaFoldDB" id="X1D897"/>
<gene>
    <name evidence="6" type="ORF">S01H4_45716</name>
</gene>
<name>X1D897_9ZZZZ</name>
<keyword evidence="2 5" id="KW-0812">Transmembrane</keyword>
<evidence type="ECO:0000256" key="1">
    <source>
        <dbReference type="ARBA" id="ARBA00004141"/>
    </source>
</evidence>
<evidence type="ECO:0000256" key="2">
    <source>
        <dbReference type="ARBA" id="ARBA00022692"/>
    </source>
</evidence>
<feature type="transmembrane region" description="Helical" evidence="5">
    <location>
        <begin position="158"/>
        <end position="175"/>
    </location>
</feature>
<dbReference type="GO" id="GO:0022857">
    <property type="term" value="F:transmembrane transporter activity"/>
    <property type="evidence" value="ECO:0007669"/>
    <property type="project" value="InterPro"/>
</dbReference>
<dbReference type="EMBL" id="BART01025472">
    <property type="protein sequence ID" value="GAH01324.1"/>
    <property type="molecule type" value="Genomic_DNA"/>
</dbReference>
<feature type="non-terminal residue" evidence="6">
    <location>
        <position position="176"/>
    </location>
</feature>
<evidence type="ECO:0000256" key="5">
    <source>
        <dbReference type="SAM" id="Phobius"/>
    </source>
</evidence>
<comment type="subcellular location">
    <subcellularLocation>
        <location evidence="1">Membrane</location>
        <topology evidence="1">Multi-pass membrane protein</topology>
    </subcellularLocation>
</comment>
<dbReference type="GO" id="GO:0016020">
    <property type="term" value="C:membrane"/>
    <property type="evidence" value="ECO:0007669"/>
    <property type="project" value="UniProtKB-SubCell"/>
</dbReference>